<reference evidence="8" key="1">
    <citation type="submission" date="2022-04" db="EMBL/GenBank/DDBJ databases">
        <title>Consumption of N2O by Flavobacterium azooxidireducens sp. nov. isolated from Decomposing Leaf Litter of Phragmites australis (Cav.).</title>
        <authorList>
            <person name="Behrendt U."/>
            <person name="Spanner T."/>
            <person name="Augustin J."/>
            <person name="Horn M.A."/>
            <person name="Kolb S."/>
            <person name="Ulrich A."/>
        </authorList>
    </citation>
    <scope>NUCLEOTIDE SEQUENCE</scope>
    <source>
        <strain evidence="8">IGB 4-14</strain>
    </source>
</reference>
<dbReference type="SMART" id="SM00388">
    <property type="entry name" value="HisKA"/>
    <property type="match status" value="1"/>
</dbReference>
<keyword evidence="3" id="KW-0597">Phosphoprotein</keyword>
<dbReference type="InterPro" id="IPR003661">
    <property type="entry name" value="HisK_dim/P_dom"/>
</dbReference>
<organism evidence="8 9">
    <name type="scientific">Flavobacterium azooxidireducens</name>
    <dbReference type="NCBI Taxonomy" id="1871076"/>
    <lineage>
        <taxon>Bacteria</taxon>
        <taxon>Pseudomonadati</taxon>
        <taxon>Bacteroidota</taxon>
        <taxon>Flavobacteriia</taxon>
        <taxon>Flavobacteriales</taxon>
        <taxon>Flavobacteriaceae</taxon>
        <taxon>Flavobacterium</taxon>
    </lineage>
</organism>
<accession>A0ABY4KGC9</accession>
<evidence type="ECO:0000313" key="8">
    <source>
        <dbReference type="EMBL" id="UPQ79854.1"/>
    </source>
</evidence>
<dbReference type="InterPro" id="IPR036097">
    <property type="entry name" value="HisK_dim/P_sf"/>
</dbReference>
<name>A0ABY4KGC9_9FLAO</name>
<keyword evidence="6" id="KW-0812">Transmembrane</keyword>
<evidence type="ECO:0000313" key="9">
    <source>
        <dbReference type="Proteomes" id="UP000830583"/>
    </source>
</evidence>
<dbReference type="PANTHER" id="PTHR43047:SF66">
    <property type="entry name" value="HISKA"/>
    <property type="match status" value="1"/>
</dbReference>
<evidence type="ECO:0000256" key="6">
    <source>
        <dbReference type="SAM" id="Phobius"/>
    </source>
</evidence>
<dbReference type="EMBL" id="CP096205">
    <property type="protein sequence ID" value="UPQ79854.1"/>
    <property type="molecule type" value="Genomic_DNA"/>
</dbReference>
<evidence type="ECO:0000256" key="3">
    <source>
        <dbReference type="ARBA" id="ARBA00022553"/>
    </source>
</evidence>
<dbReference type="GO" id="GO:0016301">
    <property type="term" value="F:kinase activity"/>
    <property type="evidence" value="ECO:0007669"/>
    <property type="project" value="UniProtKB-KW"/>
</dbReference>
<dbReference type="InterPro" id="IPR004358">
    <property type="entry name" value="Sig_transdc_His_kin-like_C"/>
</dbReference>
<keyword evidence="6" id="KW-1133">Transmembrane helix</keyword>
<dbReference type="SMART" id="SM00387">
    <property type="entry name" value="HATPase_c"/>
    <property type="match status" value="1"/>
</dbReference>
<dbReference type="Proteomes" id="UP000830583">
    <property type="component" value="Chromosome"/>
</dbReference>
<dbReference type="Pfam" id="PF00512">
    <property type="entry name" value="HisKA"/>
    <property type="match status" value="1"/>
</dbReference>
<evidence type="ECO:0000259" key="7">
    <source>
        <dbReference type="PROSITE" id="PS50109"/>
    </source>
</evidence>
<keyword evidence="5 8" id="KW-0418">Kinase</keyword>
<evidence type="ECO:0000256" key="2">
    <source>
        <dbReference type="ARBA" id="ARBA00012438"/>
    </source>
</evidence>
<dbReference type="RefSeq" id="WP_248435328.1">
    <property type="nucleotide sequence ID" value="NZ_CP096205.1"/>
</dbReference>
<dbReference type="Gene3D" id="3.30.565.10">
    <property type="entry name" value="Histidine kinase-like ATPase, C-terminal domain"/>
    <property type="match status" value="1"/>
</dbReference>
<dbReference type="PRINTS" id="PR00344">
    <property type="entry name" value="BCTRLSENSOR"/>
</dbReference>
<feature type="transmembrane region" description="Helical" evidence="6">
    <location>
        <begin position="277"/>
        <end position="297"/>
    </location>
</feature>
<sequence>MLQLIVLLLWYNESVNEKKLDKFNEEIHYAESSNSLIDNASNDFNEAQISLQDYLQFRDVQSLENYFSLLDKMTSQLDTVHFTTDENEKLKRTVNQQKYLQYAVDKLKFSIDSIFKNPEIYLVDTDGIPLKLNKINYKDILDSVEVESHLEADSLARKGLFTRVMNALSGKIEIKKETLKQKVTMKYGKVEESGSVEEQFENVFENSDKHYQQQFQIIKSNYEKLRKRDAMLIAANRNLSDQSKALLDEFRNYFLRLGTESKEGFNKQLTTNQTIRFYSILGIVLIMLVLSVLLFFFTQLAFENERKLLLAQETIQQNLSFKNKIVGMLSHEIRSPLSLISIYSKKVSKKIEDADTKEVFKTIQFTTNSLLVMVNQVLDFSKNENTHLVLNKKEFDLESELNQIINNLSTLVENSGNVLEVQSNVNERSLVNSDATKIHQLLYNIVGNANKFTDNGIIKLTVNSQKINNKQYHLNFMVQDNGRGISETDLKIIFEGFYKGINSTQINDVGTGLGLNLCKEIVELFGGTITVDSKPMQGTKVAFTILVDSL</sequence>
<comment type="catalytic activity">
    <reaction evidence="1">
        <text>ATP + protein L-histidine = ADP + protein N-phospho-L-histidine.</text>
        <dbReference type="EC" id="2.7.13.3"/>
    </reaction>
</comment>
<evidence type="ECO:0000256" key="4">
    <source>
        <dbReference type="ARBA" id="ARBA00022679"/>
    </source>
</evidence>
<dbReference type="EC" id="2.7.13.3" evidence="2"/>
<dbReference type="Gene3D" id="1.10.287.130">
    <property type="match status" value="1"/>
</dbReference>
<dbReference type="InterPro" id="IPR036890">
    <property type="entry name" value="HATPase_C_sf"/>
</dbReference>
<protein>
    <recommendedName>
        <fullName evidence="2">histidine kinase</fullName>
        <ecNumber evidence="2">2.7.13.3</ecNumber>
    </recommendedName>
</protein>
<dbReference type="Pfam" id="PF02518">
    <property type="entry name" value="HATPase_c"/>
    <property type="match status" value="1"/>
</dbReference>
<dbReference type="SUPFAM" id="SSF47384">
    <property type="entry name" value="Homodimeric domain of signal transducing histidine kinase"/>
    <property type="match status" value="1"/>
</dbReference>
<gene>
    <name evidence="8" type="ORF">M0M57_03240</name>
</gene>
<keyword evidence="6" id="KW-0472">Membrane</keyword>
<feature type="domain" description="Histidine kinase" evidence="7">
    <location>
        <begin position="328"/>
        <end position="549"/>
    </location>
</feature>
<evidence type="ECO:0000256" key="5">
    <source>
        <dbReference type="ARBA" id="ARBA00022777"/>
    </source>
</evidence>
<evidence type="ECO:0000256" key="1">
    <source>
        <dbReference type="ARBA" id="ARBA00000085"/>
    </source>
</evidence>
<dbReference type="InterPro" id="IPR005467">
    <property type="entry name" value="His_kinase_dom"/>
</dbReference>
<keyword evidence="4" id="KW-0808">Transferase</keyword>
<proteinExistence type="predicted"/>
<keyword evidence="9" id="KW-1185">Reference proteome</keyword>
<dbReference type="PANTHER" id="PTHR43047">
    <property type="entry name" value="TWO-COMPONENT HISTIDINE PROTEIN KINASE"/>
    <property type="match status" value="1"/>
</dbReference>
<dbReference type="PROSITE" id="PS50109">
    <property type="entry name" value="HIS_KIN"/>
    <property type="match status" value="1"/>
</dbReference>
<dbReference type="SUPFAM" id="SSF55874">
    <property type="entry name" value="ATPase domain of HSP90 chaperone/DNA topoisomerase II/histidine kinase"/>
    <property type="match status" value="1"/>
</dbReference>
<dbReference type="InterPro" id="IPR003594">
    <property type="entry name" value="HATPase_dom"/>
</dbReference>
<dbReference type="CDD" id="cd00082">
    <property type="entry name" value="HisKA"/>
    <property type="match status" value="1"/>
</dbReference>